<dbReference type="AlphaFoldDB" id="A0A562IUK5"/>
<comment type="caution">
    <text evidence="3">The sequence shown here is derived from an EMBL/GenBank/DDBJ whole genome shotgun (WGS) entry which is preliminary data.</text>
</comment>
<feature type="region of interest" description="Disordered" evidence="1">
    <location>
        <begin position="1"/>
        <end position="25"/>
    </location>
</feature>
<dbReference type="Pfam" id="PF18915">
    <property type="entry name" value="DUF5667"/>
    <property type="match status" value="1"/>
</dbReference>
<feature type="compositionally biased region" description="Low complexity" evidence="1">
    <location>
        <begin position="345"/>
        <end position="356"/>
    </location>
</feature>
<proteinExistence type="predicted"/>
<evidence type="ECO:0000259" key="2">
    <source>
        <dbReference type="Pfam" id="PF18915"/>
    </source>
</evidence>
<accession>A0A562IUK5</accession>
<gene>
    <name evidence="3" type="ORF">JD78_02982</name>
</gene>
<evidence type="ECO:0000256" key="1">
    <source>
        <dbReference type="SAM" id="MobiDB-lite"/>
    </source>
</evidence>
<feature type="domain" description="DUF5667" evidence="2">
    <location>
        <begin position="109"/>
        <end position="191"/>
    </location>
</feature>
<dbReference type="InterPro" id="IPR043725">
    <property type="entry name" value="DUF5667"/>
</dbReference>
<keyword evidence="4" id="KW-1185">Reference proteome</keyword>
<sequence length="385" mass="37936">MTVQQDDATGAVRRTAGPPPKALPFTPEDLVLARLEGLPAEHAARPDPVFRATTRTRLVAMAAVREPVTRRWGSRRAGASPWRGRITAGLAGATLTVGALGGLLAAAQGAAPGDLLYQVKRGGEATQLVLAGDSSRGATLLAFASARLGELNELAAAGNGAPVVETLRTMDRQTTDGAAWLTARAVADDDAAALRALTSWTAGQRAGLDALADDVPPGADGALDSSRELVAAVADRADALGTALDCPGGPAVAAGDELGPLPAPCPAGAATAQESAGGAPSPSPTGSDTEPAAPGRVAPPVASGATSTPPPAPAEAGAAAPAPAPTPAPAPPPAPAVRPEPAAPAPAATATPSRPRVVVELPPVVPGLRVCLPPVISLDCRPAAD</sequence>
<dbReference type="OrthoDB" id="3402808at2"/>
<protein>
    <recommendedName>
        <fullName evidence="2">DUF5667 domain-containing protein</fullName>
    </recommendedName>
</protein>
<reference evidence="3 4" key="1">
    <citation type="submission" date="2019-07" db="EMBL/GenBank/DDBJ databases">
        <title>R&amp;d 2014.</title>
        <authorList>
            <person name="Klenk H.-P."/>
        </authorList>
    </citation>
    <scope>NUCLEOTIDE SEQUENCE [LARGE SCALE GENOMIC DNA]</scope>
    <source>
        <strain evidence="3 4">DSM 45764</strain>
    </source>
</reference>
<evidence type="ECO:0000313" key="4">
    <source>
        <dbReference type="Proteomes" id="UP000321490"/>
    </source>
</evidence>
<name>A0A562IUK5_9ACTN</name>
<dbReference type="EMBL" id="VLKF01000001">
    <property type="protein sequence ID" value="TWH74443.1"/>
    <property type="molecule type" value="Genomic_DNA"/>
</dbReference>
<dbReference type="Proteomes" id="UP000321490">
    <property type="component" value="Unassembled WGS sequence"/>
</dbReference>
<organism evidence="3 4">
    <name type="scientific">Modestobacter roseus</name>
    <dbReference type="NCBI Taxonomy" id="1181884"/>
    <lineage>
        <taxon>Bacteria</taxon>
        <taxon>Bacillati</taxon>
        <taxon>Actinomycetota</taxon>
        <taxon>Actinomycetes</taxon>
        <taxon>Geodermatophilales</taxon>
        <taxon>Geodermatophilaceae</taxon>
        <taxon>Modestobacter</taxon>
    </lineage>
</organism>
<evidence type="ECO:0000313" key="3">
    <source>
        <dbReference type="EMBL" id="TWH74443.1"/>
    </source>
</evidence>
<dbReference type="RefSeq" id="WP_153358734.1">
    <property type="nucleotide sequence ID" value="NZ_JABGDC010000035.1"/>
</dbReference>
<feature type="region of interest" description="Disordered" evidence="1">
    <location>
        <begin position="264"/>
        <end position="356"/>
    </location>
</feature>
<feature type="compositionally biased region" description="Low complexity" evidence="1">
    <location>
        <begin position="291"/>
        <end position="307"/>
    </location>
</feature>
<feature type="compositionally biased region" description="Pro residues" evidence="1">
    <location>
        <begin position="322"/>
        <end position="344"/>
    </location>
</feature>